<feature type="compositionally biased region" description="Basic residues" evidence="1">
    <location>
        <begin position="236"/>
        <end position="248"/>
    </location>
</feature>
<feature type="region of interest" description="Disordered" evidence="1">
    <location>
        <begin position="464"/>
        <end position="491"/>
    </location>
</feature>
<gene>
    <name evidence="2" type="ORF">SLS58_004622</name>
</gene>
<feature type="region of interest" description="Disordered" evidence="1">
    <location>
        <begin position="1"/>
        <end position="196"/>
    </location>
</feature>
<comment type="caution">
    <text evidence="2">The sequence shown here is derived from an EMBL/GenBank/DDBJ whole genome shotgun (WGS) entry which is preliminary data.</text>
</comment>
<feature type="region of interest" description="Disordered" evidence="1">
    <location>
        <begin position="214"/>
        <end position="334"/>
    </location>
</feature>
<feature type="compositionally biased region" description="Basic and acidic residues" evidence="1">
    <location>
        <begin position="131"/>
        <end position="146"/>
    </location>
</feature>
<dbReference type="Proteomes" id="UP001521184">
    <property type="component" value="Unassembled WGS sequence"/>
</dbReference>
<proteinExistence type="predicted"/>
<keyword evidence="3" id="KW-1185">Reference proteome</keyword>
<evidence type="ECO:0000313" key="3">
    <source>
        <dbReference type="Proteomes" id="UP001521184"/>
    </source>
</evidence>
<protein>
    <submittedName>
        <fullName evidence="2">Uncharacterized protein</fullName>
    </submittedName>
</protein>
<dbReference type="EMBL" id="JAKEKT020000025">
    <property type="protein sequence ID" value="KAL1643947.1"/>
    <property type="molecule type" value="Genomic_DNA"/>
</dbReference>
<feature type="compositionally biased region" description="Low complexity" evidence="1">
    <location>
        <begin position="22"/>
        <end position="32"/>
    </location>
</feature>
<evidence type="ECO:0000256" key="1">
    <source>
        <dbReference type="SAM" id="MobiDB-lite"/>
    </source>
</evidence>
<evidence type="ECO:0000313" key="2">
    <source>
        <dbReference type="EMBL" id="KAL1643947.1"/>
    </source>
</evidence>
<reference evidence="2 3" key="1">
    <citation type="journal article" date="2023" name="Plant Dis.">
        <title>First Report of Diplodia intermedia Causing Canker and Dieback Diseases on Apple Trees in Canada.</title>
        <authorList>
            <person name="Ellouze W."/>
            <person name="Ilyukhin E."/>
            <person name="Sulman M."/>
            <person name="Ali S."/>
        </authorList>
    </citation>
    <scope>NUCLEOTIDE SEQUENCE [LARGE SCALE GENOMIC DNA]</scope>
    <source>
        <strain evidence="2 3">M45-28</strain>
    </source>
</reference>
<organism evidence="2 3">
    <name type="scientific">Diplodia intermedia</name>
    <dbReference type="NCBI Taxonomy" id="856260"/>
    <lineage>
        <taxon>Eukaryota</taxon>
        <taxon>Fungi</taxon>
        <taxon>Dikarya</taxon>
        <taxon>Ascomycota</taxon>
        <taxon>Pezizomycotina</taxon>
        <taxon>Dothideomycetes</taxon>
        <taxon>Dothideomycetes incertae sedis</taxon>
        <taxon>Botryosphaeriales</taxon>
        <taxon>Botryosphaeriaceae</taxon>
        <taxon>Diplodia</taxon>
    </lineage>
</organism>
<name>A0ABR3TTR2_9PEZI</name>
<feature type="compositionally biased region" description="Polar residues" evidence="1">
    <location>
        <begin position="75"/>
        <end position="108"/>
    </location>
</feature>
<sequence>MADKQPSLRQRILRGRRKSSDTGDNSDSASDSSHSKKDLSNSAGSLAPAHPVAGPPSRSPSARVPKKLQKKRSNIENITPSPSLTPSEEQHNTSLNNESAKPATSTMSRAEARRQERRKLKAMDSGSTEAAKSRKVNDSDQNKHTLEPSLAKSSYEENGDGLSLMEVSPLSMHGEPAMSDLMDESNGENRKLGGPALDAEIDCSTVDVSLTVDLAIDSPDYNDPNARGRPLANSRARAHARALRKRRSPSPISPPRDSENKTRDSPVSPLEDSSEGSSKDQDQEAPLLPHERMEPSTDSIASSSESSSATTYLDPGRTGKLRKKPSLQSKIPTLKINTTDLADATSSKHDKEDDGDEIHHNAVAAENALLETLRRITSKKQHTDTEIRAATDEVLRTAASVLDLGPRSPVLSQQLSPAPLLLPPAPEVPDVPTAHPNPSCDHCGGGGCGGHRTVGRSLLEDVDEEDANDAKQQQKGGGRHRQRQAPVGGERIKHPINVTYDRPIMLAAGVAQRGFRRWKCCRCHRYTHYENHVCSKLDCLHARCENRCETFEP</sequence>
<accession>A0ABR3TTR2</accession>
<feature type="compositionally biased region" description="Low complexity" evidence="1">
    <location>
        <begin position="296"/>
        <end position="311"/>
    </location>
</feature>